<dbReference type="Proteomes" id="UP000093343">
    <property type="component" value="Unassembled WGS sequence"/>
</dbReference>
<evidence type="ECO:0008006" key="3">
    <source>
        <dbReference type="Google" id="ProtNLM"/>
    </source>
</evidence>
<name>A0ABX2XQ27_9FLAO</name>
<dbReference type="SUPFAM" id="SSF53474">
    <property type="entry name" value="alpha/beta-Hydrolases"/>
    <property type="match status" value="1"/>
</dbReference>
<keyword evidence="2" id="KW-1185">Reference proteome</keyword>
<sequence length="179" mass="20619">MKPRLLILSDLFGGKDPEWVKIYMNLLQSKFEIHYYDVLELANIDSDNFVESEIHNQFLNGGIDKAIQNLLQLETGKILVLGFSIGGTIAWKASLQGLKITHLFAVSSTRLRYETEVPNGIVKLYFGEKDPNKPNPQWFLDLNIDNQILKDNNHQLYLLEDNIPVICNDILKLYHNNDF</sequence>
<protein>
    <recommendedName>
        <fullName evidence="3">Alpha/beta hydrolase</fullName>
    </recommendedName>
</protein>
<evidence type="ECO:0000313" key="2">
    <source>
        <dbReference type="Proteomes" id="UP000093343"/>
    </source>
</evidence>
<proteinExistence type="predicted"/>
<comment type="caution">
    <text evidence="1">The sequence shown here is derived from an EMBL/GenBank/DDBJ whole genome shotgun (WGS) entry which is preliminary data.</text>
</comment>
<accession>A0ABX2XQ27</accession>
<gene>
    <name evidence="1" type="ORF">FLP_09520</name>
</gene>
<dbReference type="EMBL" id="LVEN01000013">
    <property type="protein sequence ID" value="OCB75689.1"/>
    <property type="molecule type" value="Genomic_DNA"/>
</dbReference>
<reference evidence="2" key="1">
    <citation type="submission" date="2016-03" db="EMBL/GenBank/DDBJ databases">
        <title>Draft genome sequence of Paenibacillus glacialis DSM 22343.</title>
        <authorList>
            <person name="Shin S.-K."/>
            <person name="Yi H."/>
        </authorList>
    </citation>
    <scope>NUCLEOTIDE SEQUENCE [LARGE SCALE GENOMIC DNA]</scope>
    <source>
        <strain evidence="2">CCUG 60099</strain>
    </source>
</reference>
<organism evidence="1 2">
    <name type="scientific">Flavobacterium piscis</name>
    <dbReference type="NCBI Taxonomy" id="1114874"/>
    <lineage>
        <taxon>Bacteria</taxon>
        <taxon>Pseudomonadati</taxon>
        <taxon>Bacteroidota</taxon>
        <taxon>Flavobacteriia</taxon>
        <taxon>Flavobacteriales</taxon>
        <taxon>Flavobacteriaceae</taxon>
        <taxon>Flavobacterium</taxon>
    </lineage>
</organism>
<dbReference type="RefSeq" id="WP_065449290.1">
    <property type="nucleotide sequence ID" value="NZ_LVEN01000013.1"/>
</dbReference>
<dbReference type="InterPro" id="IPR029058">
    <property type="entry name" value="AB_hydrolase_fold"/>
</dbReference>
<evidence type="ECO:0000313" key="1">
    <source>
        <dbReference type="EMBL" id="OCB75689.1"/>
    </source>
</evidence>